<dbReference type="InParanoid" id="K5VEL3"/>
<dbReference type="KEGG" id="pco:PHACADRAFT_265139"/>
<keyword evidence="1" id="KW-1133">Transmembrane helix</keyword>
<evidence type="ECO:0000313" key="2">
    <source>
        <dbReference type="EMBL" id="EKM49603.1"/>
    </source>
</evidence>
<reference evidence="2 3" key="1">
    <citation type="journal article" date="2012" name="BMC Genomics">
        <title>Comparative genomics of the white-rot fungi, Phanerochaete carnosa and P. chrysosporium, to elucidate the genetic basis of the distinct wood types they colonize.</title>
        <authorList>
            <person name="Suzuki H."/>
            <person name="MacDonald J."/>
            <person name="Syed K."/>
            <person name="Salamov A."/>
            <person name="Hori C."/>
            <person name="Aerts A."/>
            <person name="Henrissat B."/>
            <person name="Wiebenga A."/>
            <person name="vanKuyk P.A."/>
            <person name="Barry K."/>
            <person name="Lindquist E."/>
            <person name="LaButti K."/>
            <person name="Lapidus A."/>
            <person name="Lucas S."/>
            <person name="Coutinho P."/>
            <person name="Gong Y."/>
            <person name="Samejima M."/>
            <person name="Mahadevan R."/>
            <person name="Abou-Zaid M."/>
            <person name="de Vries R.P."/>
            <person name="Igarashi K."/>
            <person name="Yadav J.S."/>
            <person name="Grigoriev I.V."/>
            <person name="Master E.R."/>
        </authorList>
    </citation>
    <scope>NUCLEOTIDE SEQUENCE [LARGE SCALE GENOMIC DNA]</scope>
    <source>
        <strain evidence="2 3">HHB-10118-sp</strain>
    </source>
</reference>
<feature type="transmembrane region" description="Helical" evidence="1">
    <location>
        <begin position="53"/>
        <end position="71"/>
    </location>
</feature>
<feature type="transmembrane region" description="Helical" evidence="1">
    <location>
        <begin position="222"/>
        <end position="245"/>
    </location>
</feature>
<dbReference type="Proteomes" id="UP000008370">
    <property type="component" value="Unassembled WGS sequence"/>
</dbReference>
<dbReference type="GeneID" id="18919022"/>
<keyword evidence="1" id="KW-0472">Membrane</keyword>
<feature type="transmembrane region" description="Helical" evidence="1">
    <location>
        <begin position="107"/>
        <end position="129"/>
    </location>
</feature>
<evidence type="ECO:0000313" key="3">
    <source>
        <dbReference type="Proteomes" id="UP000008370"/>
    </source>
</evidence>
<feature type="transmembrane region" description="Helical" evidence="1">
    <location>
        <begin position="257"/>
        <end position="276"/>
    </location>
</feature>
<name>K5VEL3_PHACS</name>
<accession>K5VEL3</accession>
<dbReference type="HOGENOM" id="CLU_044614_0_2_1"/>
<dbReference type="RefSeq" id="XP_007401668.1">
    <property type="nucleotide sequence ID" value="XM_007401606.1"/>
</dbReference>
<dbReference type="OrthoDB" id="2641762at2759"/>
<dbReference type="EMBL" id="JH930480">
    <property type="protein sequence ID" value="EKM49603.1"/>
    <property type="molecule type" value="Genomic_DNA"/>
</dbReference>
<keyword evidence="3" id="KW-1185">Reference proteome</keyword>
<feature type="transmembrane region" description="Helical" evidence="1">
    <location>
        <begin position="27"/>
        <end position="46"/>
    </location>
</feature>
<sequence length="362" mass="39259">MSWAPNETSVELWLDRTNLVGVEIGNIGYGVHITLFFQCFIAWWGARRHSPKSAYSMLAFISCIFILGSIGNGTQMRILELAYVDDRNYPGGPGAFETFDGSLKINVIGTAAYAVNAWFADGLLLYRFYILWSGSRHRWAMIPPLLAFLLSIISSSILLAQISDPGGAIWISSSANMALTFWSSSISVTCYCTLGIVTKLLHMRYQVRKAFGPGEQSPYFSVAAMLIESALLYTLFTLAFLVTYARPGTYNASPMLLAIQGQVQSIASLLIVLRVAQGRGWTAAKVRETERVAGETHGAQTIRFLHFTHSTANGSAAVTGSAAVSGETEAASLAKTAPGAQLECVADMIAEHSSNEKLTENV</sequence>
<gene>
    <name evidence="2" type="ORF">PHACADRAFT_265139</name>
</gene>
<evidence type="ECO:0000256" key="1">
    <source>
        <dbReference type="SAM" id="Phobius"/>
    </source>
</evidence>
<organism evidence="2 3">
    <name type="scientific">Phanerochaete carnosa (strain HHB-10118-sp)</name>
    <name type="common">White-rot fungus</name>
    <name type="synonym">Peniophora carnosa</name>
    <dbReference type="NCBI Taxonomy" id="650164"/>
    <lineage>
        <taxon>Eukaryota</taxon>
        <taxon>Fungi</taxon>
        <taxon>Dikarya</taxon>
        <taxon>Basidiomycota</taxon>
        <taxon>Agaricomycotina</taxon>
        <taxon>Agaricomycetes</taxon>
        <taxon>Polyporales</taxon>
        <taxon>Phanerochaetaceae</taxon>
        <taxon>Phanerochaete</taxon>
    </lineage>
</organism>
<feature type="transmembrane region" description="Helical" evidence="1">
    <location>
        <begin position="182"/>
        <end position="201"/>
    </location>
</feature>
<dbReference type="AlphaFoldDB" id="K5VEL3"/>
<feature type="transmembrane region" description="Helical" evidence="1">
    <location>
        <begin position="141"/>
        <end position="162"/>
    </location>
</feature>
<keyword evidence="1" id="KW-0812">Transmembrane</keyword>
<proteinExistence type="predicted"/>
<protein>
    <submittedName>
        <fullName evidence="2">Uncharacterized protein</fullName>
    </submittedName>
</protein>